<evidence type="ECO:0000313" key="2">
    <source>
        <dbReference type="Proteomes" id="UP000814033"/>
    </source>
</evidence>
<dbReference type="EMBL" id="MU275869">
    <property type="protein sequence ID" value="KAI0049782.1"/>
    <property type="molecule type" value="Genomic_DNA"/>
</dbReference>
<dbReference type="Proteomes" id="UP000814033">
    <property type="component" value="Unassembled WGS sequence"/>
</dbReference>
<protein>
    <submittedName>
        <fullName evidence="1">Uncharacterized protein</fullName>
    </submittedName>
</protein>
<comment type="caution">
    <text evidence="1">The sequence shown here is derived from an EMBL/GenBank/DDBJ whole genome shotgun (WGS) entry which is preliminary data.</text>
</comment>
<sequence>MSAPSSPLHPEGEDLLQAALSDAFTPPPLPLAPTSQPTPSPKPQIDSPPDHEPEPAVPPPPPSASALEHAAWQAEYDAQLAEWRRQSADARARAEQERARWEERRAAGGSDGWTSLSASSLSGPPHHGAPVSGSPSPVDVRDLVAGEAQGAPAGEVEVEAEAEVATASTGTQTAPPHSQSGHAQERSQTSSSPHWEDVPSSLTSSYPSLSFPDTSLPHSPSASHPSQSQHDEHASGQSARDAGSSAHAHPSRAHGDAAPSATLAIFDASLSARTRVWALVSSLGINLVLPFVNGVMLGFGEIFAKTVVVGWLGWRVPGGVGLGPQPVRKERK</sequence>
<reference evidence="1" key="1">
    <citation type="submission" date="2021-02" db="EMBL/GenBank/DDBJ databases">
        <authorList>
            <consortium name="DOE Joint Genome Institute"/>
            <person name="Ahrendt S."/>
            <person name="Looney B.P."/>
            <person name="Miyauchi S."/>
            <person name="Morin E."/>
            <person name="Drula E."/>
            <person name="Courty P.E."/>
            <person name="Chicoki N."/>
            <person name="Fauchery L."/>
            <person name="Kohler A."/>
            <person name="Kuo A."/>
            <person name="Labutti K."/>
            <person name="Pangilinan J."/>
            <person name="Lipzen A."/>
            <person name="Riley R."/>
            <person name="Andreopoulos W."/>
            <person name="He G."/>
            <person name="Johnson J."/>
            <person name="Barry K.W."/>
            <person name="Grigoriev I.V."/>
            <person name="Nagy L."/>
            <person name="Hibbett D."/>
            <person name="Henrissat B."/>
            <person name="Matheny P.B."/>
            <person name="Labbe J."/>
            <person name="Martin F."/>
        </authorList>
    </citation>
    <scope>NUCLEOTIDE SEQUENCE</scope>
    <source>
        <strain evidence="1">FP105234-sp</strain>
    </source>
</reference>
<reference evidence="1" key="2">
    <citation type="journal article" date="2022" name="New Phytol.">
        <title>Evolutionary transition to the ectomycorrhizal habit in the genomes of a hyperdiverse lineage of mushroom-forming fungi.</title>
        <authorList>
            <person name="Looney B."/>
            <person name="Miyauchi S."/>
            <person name="Morin E."/>
            <person name="Drula E."/>
            <person name="Courty P.E."/>
            <person name="Kohler A."/>
            <person name="Kuo A."/>
            <person name="LaButti K."/>
            <person name="Pangilinan J."/>
            <person name="Lipzen A."/>
            <person name="Riley R."/>
            <person name="Andreopoulos W."/>
            <person name="He G."/>
            <person name="Johnson J."/>
            <person name="Nolan M."/>
            <person name="Tritt A."/>
            <person name="Barry K.W."/>
            <person name="Grigoriev I.V."/>
            <person name="Nagy L.G."/>
            <person name="Hibbett D."/>
            <person name="Henrissat B."/>
            <person name="Matheny P.B."/>
            <person name="Labbe J."/>
            <person name="Martin F.M."/>
        </authorList>
    </citation>
    <scope>NUCLEOTIDE SEQUENCE</scope>
    <source>
        <strain evidence="1">FP105234-sp</strain>
    </source>
</reference>
<evidence type="ECO:0000313" key="1">
    <source>
        <dbReference type="EMBL" id="KAI0049782.1"/>
    </source>
</evidence>
<name>A0ACB8S0Z2_9AGAM</name>
<accession>A0ACB8S0Z2</accession>
<keyword evidence="2" id="KW-1185">Reference proteome</keyword>
<proteinExistence type="predicted"/>
<organism evidence="1 2">
    <name type="scientific">Auriscalpium vulgare</name>
    <dbReference type="NCBI Taxonomy" id="40419"/>
    <lineage>
        <taxon>Eukaryota</taxon>
        <taxon>Fungi</taxon>
        <taxon>Dikarya</taxon>
        <taxon>Basidiomycota</taxon>
        <taxon>Agaricomycotina</taxon>
        <taxon>Agaricomycetes</taxon>
        <taxon>Russulales</taxon>
        <taxon>Auriscalpiaceae</taxon>
        <taxon>Auriscalpium</taxon>
    </lineage>
</organism>
<gene>
    <name evidence="1" type="ORF">FA95DRAFT_799213</name>
</gene>